<evidence type="ECO:0000256" key="2">
    <source>
        <dbReference type="SAM" id="SignalP"/>
    </source>
</evidence>
<dbReference type="KEGG" id="sace:GIY23_00800"/>
<dbReference type="Gene3D" id="3.40.630.10">
    <property type="entry name" value="Zn peptidases"/>
    <property type="match status" value="1"/>
</dbReference>
<evidence type="ECO:0000313" key="5">
    <source>
        <dbReference type="EMBL" id="QGK68297.1"/>
    </source>
</evidence>
<sequence>MNLRTLLPGRKAAAIVAACAATAATLAVAPATAAPMHKDLGETINGNAVNRHLIALQRIADQNGGNRATGLPGYDASVEYVAGKLRNAGFDVTTPTFDYTAWYLDAFALHVDGAPVEGDALEYSTSTPEGGLTAPLAVVPPDSTPGCEASDYDGLDVTGQVALIQRGECAFADKQRIASEQGASAAIIYNNVEGPLNGTLGGAEDAVIPTAGVSQAVGEDLAGKPGAEVHLDVQARTEEVTARNVVAQTRTGRADNVVMAGAHLDSVADGAGINDNGTGTAGLLETALKMGSTPDANNAVRFAFWGAEESGLIGSTKYVQGLNFEQQLDIAMYLNFDMIGSPNAGYFAYDGDDSDGEGAGPGPFGSAQIEKDLVEALSSTGVEVEGTDFNGRSDYSEFINVGIPAGGLFTGAEGVKTEEQAAKWGGVAGESYDPNYHTPQDDLGNVDRLALERNTKTIASVTQLYSQSTEEVNGMTRAERAQVRQQQAAFAAQSLAGAGASHADESSSAMHDHTPDRA</sequence>
<dbReference type="SUPFAM" id="SSF53187">
    <property type="entry name" value="Zn-dependent exopeptidases"/>
    <property type="match status" value="1"/>
</dbReference>
<feature type="chain" id="PRO_5024414692" evidence="2">
    <location>
        <begin position="34"/>
        <end position="518"/>
    </location>
</feature>
<dbReference type="CDD" id="cd04816">
    <property type="entry name" value="PA_SaNapH_like"/>
    <property type="match status" value="1"/>
</dbReference>
<dbReference type="PANTHER" id="PTHR12147">
    <property type="entry name" value="METALLOPEPTIDASE M28 FAMILY MEMBER"/>
    <property type="match status" value="1"/>
</dbReference>
<feature type="region of interest" description="Disordered" evidence="1">
    <location>
        <begin position="492"/>
        <end position="518"/>
    </location>
</feature>
<reference evidence="6" key="1">
    <citation type="submission" date="2019-11" db="EMBL/GenBank/DDBJ databases">
        <title>The complete genome sequence of Saccharopolyspora sp. E2A.</title>
        <authorList>
            <person name="Zhang G."/>
        </authorList>
    </citation>
    <scope>NUCLEOTIDE SEQUENCE [LARGE SCALE GENOMIC DNA]</scope>
    <source>
        <strain evidence="6">E2A</strain>
    </source>
</reference>
<gene>
    <name evidence="5" type="ORF">GIY23_00800</name>
</gene>
<evidence type="ECO:0000256" key="1">
    <source>
        <dbReference type="SAM" id="MobiDB-lite"/>
    </source>
</evidence>
<feature type="domain" description="Peptidase M28" evidence="4">
    <location>
        <begin position="244"/>
        <end position="461"/>
    </location>
</feature>
<dbReference type="InterPro" id="IPR046450">
    <property type="entry name" value="PA_dom_sf"/>
</dbReference>
<keyword evidence="2" id="KW-0732">Signal</keyword>
<dbReference type="InterPro" id="IPR045175">
    <property type="entry name" value="M28_fam"/>
</dbReference>
<feature type="signal peptide" evidence="2">
    <location>
        <begin position="1"/>
        <end position="33"/>
    </location>
</feature>
<feature type="compositionally biased region" description="Low complexity" evidence="1">
    <location>
        <begin position="492"/>
        <end position="501"/>
    </location>
</feature>
<dbReference type="GO" id="GO:0006508">
    <property type="term" value="P:proteolysis"/>
    <property type="evidence" value="ECO:0007669"/>
    <property type="project" value="InterPro"/>
</dbReference>
<dbReference type="InterPro" id="IPR007484">
    <property type="entry name" value="Peptidase_M28"/>
</dbReference>
<name>A0A5Q3QBX2_9PSEU</name>
<accession>A0A5Q3QBX2</accession>
<feature type="compositionally biased region" description="Basic and acidic residues" evidence="1">
    <location>
        <begin position="502"/>
        <end position="518"/>
    </location>
</feature>
<organism evidence="5 6">
    <name type="scientific">Allosaccharopolyspora coralli</name>
    <dbReference type="NCBI Taxonomy" id="2665642"/>
    <lineage>
        <taxon>Bacteria</taxon>
        <taxon>Bacillati</taxon>
        <taxon>Actinomycetota</taxon>
        <taxon>Actinomycetes</taxon>
        <taxon>Pseudonocardiales</taxon>
        <taxon>Pseudonocardiaceae</taxon>
        <taxon>Allosaccharopolyspora</taxon>
    </lineage>
</organism>
<protein>
    <submittedName>
        <fullName evidence="5">M28 family peptidase</fullName>
    </submittedName>
</protein>
<feature type="domain" description="PA" evidence="3">
    <location>
        <begin position="133"/>
        <end position="221"/>
    </location>
</feature>
<dbReference type="SUPFAM" id="SSF52025">
    <property type="entry name" value="PA domain"/>
    <property type="match status" value="1"/>
</dbReference>
<dbReference type="PANTHER" id="PTHR12147:SF26">
    <property type="entry name" value="PEPTIDASE M28 DOMAIN-CONTAINING PROTEIN"/>
    <property type="match status" value="1"/>
</dbReference>
<proteinExistence type="predicted"/>
<dbReference type="Pfam" id="PF02225">
    <property type="entry name" value="PA"/>
    <property type="match status" value="1"/>
</dbReference>
<evidence type="ECO:0000259" key="3">
    <source>
        <dbReference type="Pfam" id="PF02225"/>
    </source>
</evidence>
<keyword evidence="6" id="KW-1185">Reference proteome</keyword>
<dbReference type="Pfam" id="PF04389">
    <property type="entry name" value="Peptidase_M28"/>
    <property type="match status" value="1"/>
</dbReference>
<dbReference type="InterPro" id="IPR003137">
    <property type="entry name" value="PA_domain"/>
</dbReference>
<evidence type="ECO:0000313" key="6">
    <source>
        <dbReference type="Proteomes" id="UP000371041"/>
    </source>
</evidence>
<dbReference type="Gene3D" id="3.50.30.30">
    <property type="match status" value="1"/>
</dbReference>
<dbReference type="GO" id="GO:0008235">
    <property type="term" value="F:metalloexopeptidase activity"/>
    <property type="evidence" value="ECO:0007669"/>
    <property type="project" value="InterPro"/>
</dbReference>
<dbReference type="Proteomes" id="UP000371041">
    <property type="component" value="Chromosome"/>
</dbReference>
<evidence type="ECO:0000259" key="4">
    <source>
        <dbReference type="Pfam" id="PF04389"/>
    </source>
</evidence>
<dbReference type="EMBL" id="CP045929">
    <property type="protein sequence ID" value="QGK68297.1"/>
    <property type="molecule type" value="Genomic_DNA"/>
</dbReference>
<dbReference type="AlphaFoldDB" id="A0A5Q3QBX2"/>
<dbReference type="RefSeq" id="WP_154074906.1">
    <property type="nucleotide sequence ID" value="NZ_CP045929.1"/>
</dbReference>